<gene>
    <name evidence="1" type="ORF">FPZ08_09185</name>
</gene>
<dbReference type="OrthoDB" id="7950406at2"/>
<sequence length="256" mass="26228">MSIDRRITNGLAWAGAILVVGIPTADLLSAQFMGNPAAPVSAQVAVIEPIAPVPAPLSQRPDAPAVEPATEVAVVTPVKPATPPAALTKPAATPAAQTADAVDAFLQSGRKLPSYITGADAAPPTTVAVTPPARTPIVTTPPATSAAIDPVEVAAIAPQKVAPVPMPLSMRPRPVVAVAPPVVVIPPSVGLPPANVTATDLADWESGPLSEFLARRQGNGYVDPGYDPNGFYLDEGPNRSRARVIAREVDSFFFAD</sequence>
<accession>A0A5B8LS96</accession>
<name>A0A5B8LS96_9HYPH</name>
<organism evidence="1 2">
    <name type="scientific">Devosia ginsengisoli</name>
    <dbReference type="NCBI Taxonomy" id="400770"/>
    <lineage>
        <taxon>Bacteria</taxon>
        <taxon>Pseudomonadati</taxon>
        <taxon>Pseudomonadota</taxon>
        <taxon>Alphaproteobacteria</taxon>
        <taxon>Hyphomicrobiales</taxon>
        <taxon>Devosiaceae</taxon>
        <taxon>Devosia</taxon>
    </lineage>
</organism>
<evidence type="ECO:0000313" key="1">
    <source>
        <dbReference type="EMBL" id="QDZ10906.1"/>
    </source>
</evidence>
<dbReference type="RefSeq" id="WP_146289690.1">
    <property type="nucleotide sequence ID" value="NZ_CP042304.1"/>
</dbReference>
<dbReference type="AlphaFoldDB" id="A0A5B8LS96"/>
<keyword evidence="2" id="KW-1185">Reference proteome</keyword>
<dbReference type="Proteomes" id="UP000315364">
    <property type="component" value="Chromosome"/>
</dbReference>
<dbReference type="EMBL" id="CP042304">
    <property type="protein sequence ID" value="QDZ10906.1"/>
    <property type="molecule type" value="Genomic_DNA"/>
</dbReference>
<dbReference type="KEGG" id="dea:FPZ08_09185"/>
<proteinExistence type="predicted"/>
<evidence type="ECO:0000313" key="2">
    <source>
        <dbReference type="Proteomes" id="UP000315364"/>
    </source>
</evidence>
<reference evidence="1 2" key="1">
    <citation type="submission" date="2019-07" db="EMBL/GenBank/DDBJ databases">
        <title>Full genome sequence of Devosia sp. Gsoil 520.</title>
        <authorList>
            <person name="Im W.-T."/>
        </authorList>
    </citation>
    <scope>NUCLEOTIDE SEQUENCE [LARGE SCALE GENOMIC DNA]</scope>
    <source>
        <strain evidence="1 2">Gsoil 520</strain>
    </source>
</reference>
<protein>
    <submittedName>
        <fullName evidence="1">Uncharacterized protein</fullName>
    </submittedName>
</protein>